<feature type="domain" description="HTH luxR-type" evidence="1">
    <location>
        <begin position="311"/>
        <end position="368"/>
    </location>
</feature>
<reference evidence="2 3" key="1">
    <citation type="submission" date="2016-11" db="EMBL/GenBank/DDBJ databases">
        <authorList>
            <person name="Jaros S."/>
            <person name="Januszkiewicz K."/>
            <person name="Wedrychowicz H."/>
        </authorList>
    </citation>
    <scope>NUCLEOTIDE SEQUENCE [LARGE SCALE GENOMIC DNA]</scope>
    <source>
        <strain evidence="2 3">DSM 22153</strain>
    </source>
</reference>
<keyword evidence="3" id="KW-1185">Reference proteome</keyword>
<accession>A0A1M7C104</accession>
<dbReference type="InterPro" id="IPR036388">
    <property type="entry name" value="WH-like_DNA-bd_sf"/>
</dbReference>
<name>A0A1M7C104_9HYPH</name>
<protein>
    <submittedName>
        <fullName evidence="2">DNA-binding transcriptional regulator, CsgD family</fullName>
    </submittedName>
</protein>
<dbReference type="InterPro" id="IPR016032">
    <property type="entry name" value="Sig_transdc_resp-reg_C-effctor"/>
</dbReference>
<evidence type="ECO:0000313" key="3">
    <source>
        <dbReference type="Proteomes" id="UP000186002"/>
    </source>
</evidence>
<dbReference type="GO" id="GO:0003677">
    <property type="term" value="F:DNA binding"/>
    <property type="evidence" value="ECO:0007669"/>
    <property type="project" value="UniProtKB-KW"/>
</dbReference>
<sequence length="377" mass="41676">MSFSPPQEEIALQDSFFEAALAPENWTSSLERLSDYVGGGAVNLILIEKAGAQPVDVHYGKVDEFAYTSYIQDYISIDPRIPRVLGSPVNTMLLEHQVLTEEERQKSAIYNDLMSRSGMRNQVISLLAADDIFGGFGVAPARDADPFSADQISRLSRQLTSLKQAVRVYTTNRDLQLQRNSLGDLWSKSGKAVLLFDAFGQVLFANSMAEHFIRSGVLKQRHRQIGFADRAAQATWIELWARMRQDPAPRSLEFLATSNLSLEQIGVRLISAEPLLSKVASASTPALVMVLTVLSGETPITQQEVDRFCQLFGITQAESRVVCAVANGLSLAELAVERNVSNDTLRKQLKTAMAKCGVTSQKALISRLERFCFLTQI</sequence>
<dbReference type="InterPro" id="IPR000792">
    <property type="entry name" value="Tscrpt_reg_LuxR_C"/>
</dbReference>
<dbReference type="Proteomes" id="UP000186002">
    <property type="component" value="Unassembled WGS sequence"/>
</dbReference>
<evidence type="ECO:0000313" key="2">
    <source>
        <dbReference type="EMBL" id="SHL60813.1"/>
    </source>
</evidence>
<dbReference type="EMBL" id="FRBW01000001">
    <property type="protein sequence ID" value="SHL60813.1"/>
    <property type="molecule type" value="Genomic_DNA"/>
</dbReference>
<dbReference type="SMART" id="SM00421">
    <property type="entry name" value="HTH_LUXR"/>
    <property type="match status" value="1"/>
</dbReference>
<evidence type="ECO:0000259" key="1">
    <source>
        <dbReference type="SMART" id="SM00421"/>
    </source>
</evidence>
<dbReference type="SUPFAM" id="SSF46894">
    <property type="entry name" value="C-terminal effector domain of the bipartite response regulators"/>
    <property type="match status" value="1"/>
</dbReference>
<dbReference type="STRING" id="735517.SAMN05444272_1034"/>
<dbReference type="OrthoDB" id="5497412at2"/>
<gene>
    <name evidence="2" type="ORF">SAMN05444272_1034</name>
</gene>
<proteinExistence type="predicted"/>
<dbReference type="Gene3D" id="1.10.10.10">
    <property type="entry name" value="Winged helix-like DNA-binding domain superfamily/Winged helix DNA-binding domain"/>
    <property type="match status" value="1"/>
</dbReference>
<dbReference type="AlphaFoldDB" id="A0A1M7C104"/>
<dbReference type="RefSeq" id="WP_073009635.1">
    <property type="nucleotide sequence ID" value="NZ_FRBW01000001.1"/>
</dbReference>
<keyword evidence="2" id="KW-0238">DNA-binding</keyword>
<organism evidence="2 3">
    <name type="scientific">Roseibium suaedae</name>
    <dbReference type="NCBI Taxonomy" id="735517"/>
    <lineage>
        <taxon>Bacteria</taxon>
        <taxon>Pseudomonadati</taxon>
        <taxon>Pseudomonadota</taxon>
        <taxon>Alphaproteobacteria</taxon>
        <taxon>Hyphomicrobiales</taxon>
        <taxon>Stappiaceae</taxon>
        <taxon>Roseibium</taxon>
    </lineage>
</organism>
<dbReference type="GO" id="GO:0006355">
    <property type="term" value="P:regulation of DNA-templated transcription"/>
    <property type="evidence" value="ECO:0007669"/>
    <property type="project" value="InterPro"/>
</dbReference>